<feature type="domain" description="Tip attachment protein J central straight fiber" evidence="1">
    <location>
        <begin position="16"/>
        <end position="61"/>
    </location>
</feature>
<dbReference type="AlphaFoldDB" id="A0A285UBA3"/>
<organism evidence="2 3">
    <name type="scientific">Rhizobium subbaraonis</name>
    <dbReference type="NCBI Taxonomy" id="908946"/>
    <lineage>
        <taxon>Bacteria</taxon>
        <taxon>Pseudomonadati</taxon>
        <taxon>Pseudomonadota</taxon>
        <taxon>Alphaproteobacteria</taxon>
        <taxon>Hyphomicrobiales</taxon>
        <taxon>Rhizobiaceae</taxon>
        <taxon>Rhizobium/Agrobacterium group</taxon>
        <taxon>Rhizobium</taxon>
    </lineage>
</organism>
<evidence type="ECO:0000313" key="2">
    <source>
        <dbReference type="EMBL" id="SOC38967.1"/>
    </source>
</evidence>
<dbReference type="RefSeq" id="WP_097138696.1">
    <property type="nucleotide sequence ID" value="NZ_OBQD01000005.1"/>
</dbReference>
<proteinExistence type="predicted"/>
<sequence length="85" mass="9067">MKRRSFLAFLGLAPLAAAGENSELHIEADRFVIRNGSEKDKPLVVSDGVLRMKSAHLGTVNAGVLKSASRTMRMDLAAGTIVITS</sequence>
<gene>
    <name evidence="2" type="ORF">SAMN05892877_105353</name>
</gene>
<accession>A0A285UBA3</accession>
<dbReference type="InterPro" id="IPR015406">
    <property type="entry name" value="GpJ_CSF"/>
</dbReference>
<keyword evidence="3" id="KW-1185">Reference proteome</keyword>
<reference evidence="2 3" key="1">
    <citation type="submission" date="2017-08" db="EMBL/GenBank/DDBJ databases">
        <authorList>
            <person name="de Groot N.N."/>
        </authorList>
    </citation>
    <scope>NUCLEOTIDE SEQUENCE [LARGE SCALE GENOMIC DNA]</scope>
    <source>
        <strain evidence="2 3">JC85</strain>
    </source>
</reference>
<dbReference type="EMBL" id="OBQD01000005">
    <property type="protein sequence ID" value="SOC38967.1"/>
    <property type="molecule type" value="Genomic_DNA"/>
</dbReference>
<evidence type="ECO:0000313" key="3">
    <source>
        <dbReference type="Proteomes" id="UP000219167"/>
    </source>
</evidence>
<dbReference type="Pfam" id="PF09327">
    <property type="entry name" value="Phage_Tail_Tip"/>
    <property type="match status" value="1"/>
</dbReference>
<protein>
    <recommendedName>
        <fullName evidence="1">Tip attachment protein J central straight fiber domain-containing protein</fullName>
    </recommendedName>
</protein>
<name>A0A285UBA3_9HYPH</name>
<dbReference type="Proteomes" id="UP000219167">
    <property type="component" value="Unassembled WGS sequence"/>
</dbReference>
<evidence type="ECO:0000259" key="1">
    <source>
        <dbReference type="Pfam" id="PF09327"/>
    </source>
</evidence>